<evidence type="ECO:0000313" key="2">
    <source>
        <dbReference type="EMBL" id="KAL0124125.1"/>
    </source>
</evidence>
<organism evidence="2 3">
    <name type="scientific">Cardiocondyla obscurior</name>
    <dbReference type="NCBI Taxonomy" id="286306"/>
    <lineage>
        <taxon>Eukaryota</taxon>
        <taxon>Metazoa</taxon>
        <taxon>Ecdysozoa</taxon>
        <taxon>Arthropoda</taxon>
        <taxon>Hexapoda</taxon>
        <taxon>Insecta</taxon>
        <taxon>Pterygota</taxon>
        <taxon>Neoptera</taxon>
        <taxon>Endopterygota</taxon>
        <taxon>Hymenoptera</taxon>
        <taxon>Apocrita</taxon>
        <taxon>Aculeata</taxon>
        <taxon>Formicoidea</taxon>
        <taxon>Formicidae</taxon>
        <taxon>Myrmicinae</taxon>
        <taxon>Cardiocondyla</taxon>
    </lineage>
</organism>
<evidence type="ECO:0000313" key="3">
    <source>
        <dbReference type="Proteomes" id="UP001430953"/>
    </source>
</evidence>
<proteinExistence type="predicted"/>
<accession>A0AAW2GC81</accession>
<dbReference type="AlphaFoldDB" id="A0AAW2GC81"/>
<evidence type="ECO:0008006" key="4">
    <source>
        <dbReference type="Google" id="ProtNLM"/>
    </source>
</evidence>
<dbReference type="EMBL" id="JADYXP020000005">
    <property type="protein sequence ID" value="KAL0124125.1"/>
    <property type="molecule type" value="Genomic_DNA"/>
</dbReference>
<feature type="compositionally biased region" description="Polar residues" evidence="1">
    <location>
        <begin position="1"/>
        <end position="10"/>
    </location>
</feature>
<dbReference type="Proteomes" id="UP001430953">
    <property type="component" value="Unassembled WGS sequence"/>
</dbReference>
<sequence>MEAPSSSPEKITQPPRKKTRRSRKRKVPITPAIVSSLPDSTTDPPLWPLPPSLLSSPASLFGVKPPEEKPAKVPAEPPTKSKE</sequence>
<protein>
    <recommendedName>
        <fullName evidence="4">Histone H3</fullName>
    </recommendedName>
</protein>
<evidence type="ECO:0000256" key="1">
    <source>
        <dbReference type="SAM" id="MobiDB-lite"/>
    </source>
</evidence>
<feature type="compositionally biased region" description="Basic residues" evidence="1">
    <location>
        <begin position="15"/>
        <end position="27"/>
    </location>
</feature>
<comment type="caution">
    <text evidence="2">The sequence shown here is derived from an EMBL/GenBank/DDBJ whole genome shotgun (WGS) entry which is preliminary data.</text>
</comment>
<gene>
    <name evidence="2" type="ORF">PUN28_006142</name>
</gene>
<reference evidence="2 3" key="1">
    <citation type="submission" date="2023-03" db="EMBL/GenBank/DDBJ databases">
        <title>High recombination rates correlate with genetic variation in Cardiocondyla obscurior ants.</title>
        <authorList>
            <person name="Errbii M."/>
        </authorList>
    </citation>
    <scope>NUCLEOTIDE SEQUENCE [LARGE SCALE GENOMIC DNA]</scope>
    <source>
        <strain evidence="2">Alpha-2009</strain>
        <tissue evidence="2">Whole body</tissue>
    </source>
</reference>
<keyword evidence="3" id="KW-1185">Reference proteome</keyword>
<feature type="compositionally biased region" description="Low complexity" evidence="1">
    <location>
        <begin position="52"/>
        <end position="64"/>
    </location>
</feature>
<feature type="region of interest" description="Disordered" evidence="1">
    <location>
        <begin position="1"/>
        <end position="83"/>
    </location>
</feature>
<name>A0AAW2GC81_9HYME</name>